<dbReference type="Pfam" id="PF03079">
    <property type="entry name" value="ARD"/>
    <property type="match status" value="1"/>
</dbReference>
<dbReference type="GO" id="GO:0010309">
    <property type="term" value="F:acireductone dioxygenase [iron(II)-requiring] activity"/>
    <property type="evidence" value="ECO:0007669"/>
    <property type="project" value="UniProtKB-UniRule"/>
</dbReference>
<comment type="function">
    <text evidence="11">Catalyzes 2 different reactions between oxygen and the acireductone 1,2-dihydroxy-3-keto-5-methylthiopentene (DHK-MTPene) depending upon the metal bound in the active site. Fe-containing acireductone dioxygenase (Fe-ARD) produces formate and 2-keto-4-methylthiobutyrate (KMTB), the alpha-ketoacid precursor of methionine in the methionine recycle pathway. Ni-containing acireductone dioxygenase (Ni-ARD) produces methylthiopropionate, carbon monoxide and formate, and does not lie on the methionine recycle pathway.</text>
</comment>
<evidence type="ECO:0000256" key="10">
    <source>
        <dbReference type="ARBA" id="ARBA00023242"/>
    </source>
</evidence>
<evidence type="ECO:0000313" key="12">
    <source>
        <dbReference type="EMBL" id="KKA29492.1"/>
    </source>
</evidence>
<dbReference type="InterPro" id="IPR027496">
    <property type="entry name" value="ARD_euk"/>
</dbReference>
<dbReference type="EMBL" id="LAEV01000801">
    <property type="protein sequence ID" value="KKA29492.1"/>
    <property type="molecule type" value="Genomic_DNA"/>
</dbReference>
<comment type="pathway">
    <text evidence="11">Amino-acid biosynthesis; L-methionine biosynthesis via salvage pathway; L-methionine from S-methyl-5-thio-alpha-D-ribose 1-phosphate: step 5/6.</text>
</comment>
<feature type="binding site" evidence="11">
    <location>
        <position position="83"/>
    </location>
    <ligand>
        <name>Fe(2+)</name>
        <dbReference type="ChEBI" id="CHEBI:29033"/>
        <note>for iron-dependent acireductone dioxygenase activity</note>
    </ligand>
</feature>
<evidence type="ECO:0000256" key="7">
    <source>
        <dbReference type="ARBA" id="ARBA00023002"/>
    </source>
</evidence>
<evidence type="ECO:0000256" key="1">
    <source>
        <dbReference type="ARBA" id="ARBA00000428"/>
    </source>
</evidence>
<dbReference type="EC" id="1.13.11.54" evidence="11"/>
<keyword evidence="2 11" id="KW-0963">Cytoplasm</keyword>
<comment type="catalytic activity">
    <reaction evidence="11">
        <text>1,2-dihydroxy-5-(methylsulfanyl)pent-1-en-3-one + O2 = 3-(methylsulfanyl)propanoate + CO + formate + 2 H(+)</text>
        <dbReference type="Rhea" id="RHEA:14161"/>
        <dbReference type="ChEBI" id="CHEBI:15378"/>
        <dbReference type="ChEBI" id="CHEBI:15379"/>
        <dbReference type="ChEBI" id="CHEBI:15740"/>
        <dbReference type="ChEBI" id="CHEBI:17245"/>
        <dbReference type="ChEBI" id="CHEBI:49016"/>
        <dbReference type="ChEBI" id="CHEBI:49252"/>
        <dbReference type="EC" id="1.13.11.53"/>
    </reaction>
</comment>
<gene>
    <name evidence="11" type="primary">ADI1</name>
    <name evidence="12" type="ORF">TD95_001597</name>
</gene>
<evidence type="ECO:0000256" key="6">
    <source>
        <dbReference type="ARBA" id="ARBA00022964"/>
    </source>
</evidence>
<dbReference type="CDD" id="cd02232">
    <property type="entry name" value="cupin_ARD"/>
    <property type="match status" value="1"/>
</dbReference>
<dbReference type="GO" id="GO:0019509">
    <property type="term" value="P:L-methionine salvage from methylthioadenosine"/>
    <property type="evidence" value="ECO:0007669"/>
    <property type="project" value="UniProtKB-UniRule"/>
</dbReference>
<feature type="binding site" evidence="11">
    <location>
        <position position="126"/>
    </location>
    <ligand>
        <name>Fe(2+)</name>
        <dbReference type="ChEBI" id="CHEBI:29033"/>
        <note>for iron-dependent acireductone dioxygenase activity</note>
    </ligand>
</feature>
<evidence type="ECO:0000256" key="9">
    <source>
        <dbReference type="ARBA" id="ARBA00023167"/>
    </source>
</evidence>
<dbReference type="HAMAP" id="MF_03154">
    <property type="entry name" value="Salvage_MtnD_euk"/>
    <property type="match status" value="1"/>
</dbReference>
<name>A0A0F4ZG35_9PEZI</name>
<evidence type="ECO:0000256" key="3">
    <source>
        <dbReference type="ARBA" id="ARBA00022596"/>
    </source>
</evidence>
<dbReference type="GO" id="GO:0016151">
    <property type="term" value="F:nickel cation binding"/>
    <property type="evidence" value="ECO:0007669"/>
    <property type="project" value="UniProtKB-UniRule"/>
</dbReference>
<dbReference type="OrthoDB" id="1867259at2759"/>
<dbReference type="InterPro" id="IPR011051">
    <property type="entry name" value="RmlC_Cupin_sf"/>
</dbReference>
<dbReference type="FunFam" id="2.60.120.10:FF:000079">
    <property type="entry name" value="1,2-dihydroxy-3-keto-5-methylthiopentene dioxygenase"/>
    <property type="match status" value="1"/>
</dbReference>
<feature type="binding site" evidence="11">
    <location>
        <position position="81"/>
    </location>
    <ligand>
        <name>Fe(2+)</name>
        <dbReference type="ChEBI" id="CHEBI:29033"/>
        <note>for iron-dependent acireductone dioxygenase activity</note>
    </ligand>
</feature>
<feature type="binding site" evidence="11">
    <location>
        <position position="126"/>
    </location>
    <ligand>
        <name>Ni(2+)</name>
        <dbReference type="ChEBI" id="CHEBI:49786"/>
        <note>for nickel-dependent acireductone dioxygenase activity</note>
    </ligand>
</feature>
<keyword evidence="4 11" id="KW-0028">Amino-acid biosynthesis</keyword>
<keyword evidence="10 11" id="KW-0539">Nucleus</keyword>
<keyword evidence="7 11" id="KW-0560">Oxidoreductase</keyword>
<dbReference type="GO" id="GO:0005737">
    <property type="term" value="C:cytoplasm"/>
    <property type="evidence" value="ECO:0007669"/>
    <property type="project" value="UniProtKB-SubCell"/>
</dbReference>
<reference evidence="12 13" key="1">
    <citation type="submission" date="2015-03" db="EMBL/GenBank/DDBJ databases">
        <authorList>
            <person name="Radwan O."/>
            <person name="Al-Naeli F.A."/>
            <person name="Rendon G.A."/>
            <person name="Fields C."/>
        </authorList>
    </citation>
    <scope>NUCLEOTIDE SEQUENCE [LARGE SCALE GENOMIC DNA]</scope>
    <source>
        <strain evidence="12">CR-DP1</strain>
    </source>
</reference>
<dbReference type="SUPFAM" id="SSF51182">
    <property type="entry name" value="RmlC-like cupins"/>
    <property type="match status" value="1"/>
</dbReference>
<accession>A0A0F4ZG35</accession>
<comment type="cofactor">
    <cofactor evidence="11">
        <name>Fe(2+)</name>
        <dbReference type="ChEBI" id="CHEBI:29033"/>
    </cofactor>
    <cofactor evidence="11">
        <name>Ni(2+)</name>
        <dbReference type="ChEBI" id="CHEBI:49786"/>
    </cofactor>
    <text evidence="11">Binds either 1 Fe or Ni cation per monomer. Iron-binding promotes an acireductone dioxygenase reaction producing 2-keto-4-methylthiobutyrate, while nickel-binding promotes an acireductone dioxygenase reaction producing 3-(methylsulfanyl)propanoate.</text>
</comment>
<comment type="catalytic activity">
    <reaction evidence="1 11">
        <text>1,2-dihydroxy-5-(methylsulfanyl)pent-1-en-3-one + O2 = 4-methylsulfanyl-2-oxobutanoate + formate + 2 H(+)</text>
        <dbReference type="Rhea" id="RHEA:24504"/>
        <dbReference type="ChEBI" id="CHEBI:15378"/>
        <dbReference type="ChEBI" id="CHEBI:15379"/>
        <dbReference type="ChEBI" id="CHEBI:15740"/>
        <dbReference type="ChEBI" id="CHEBI:16723"/>
        <dbReference type="ChEBI" id="CHEBI:49252"/>
        <dbReference type="EC" id="1.13.11.54"/>
    </reaction>
</comment>
<keyword evidence="3 11" id="KW-0533">Nickel</keyword>
<dbReference type="EC" id="1.13.11.53" evidence="11"/>
<comment type="caution">
    <text evidence="12">The sequence shown here is derived from an EMBL/GenBank/DDBJ whole genome shotgun (WGS) entry which is preliminary data.</text>
</comment>
<dbReference type="AlphaFoldDB" id="A0A0F4ZG35"/>
<feature type="binding site" evidence="11">
    <location>
        <position position="87"/>
    </location>
    <ligand>
        <name>Fe(2+)</name>
        <dbReference type="ChEBI" id="CHEBI:29033"/>
        <note>for iron-dependent acireductone dioxygenase activity</note>
    </ligand>
</feature>
<dbReference type="InterPro" id="IPR014710">
    <property type="entry name" value="RmlC-like_jellyroll"/>
</dbReference>
<evidence type="ECO:0000256" key="4">
    <source>
        <dbReference type="ARBA" id="ARBA00022605"/>
    </source>
</evidence>
<keyword evidence="5 11" id="KW-0479">Metal-binding</keyword>
<sequence length="174" mass="20523">MKAYYYDNLEGDQRLPHDSGKAVSVEELASLGVLYYKYESMEQVDGLAAERGYKNRDEVFVSPEKMGAVYEDKVKMFFDEHLHEDEEIRYIRGGQGFFDVRSQDDKWIRILLAQNDLIILPAGIYHRFTTDESNYVHAMRLFKDEPKWTALNRDANLDENKYRQQYVNEFIVAN</sequence>
<evidence type="ECO:0000256" key="11">
    <source>
        <dbReference type="HAMAP-Rule" id="MF_03154"/>
    </source>
</evidence>
<proteinExistence type="inferred from homology"/>
<dbReference type="GO" id="GO:0005634">
    <property type="term" value="C:nucleus"/>
    <property type="evidence" value="ECO:0007669"/>
    <property type="project" value="UniProtKB-SubCell"/>
</dbReference>
<feature type="binding site" evidence="11">
    <location>
        <position position="83"/>
    </location>
    <ligand>
        <name>Ni(2+)</name>
        <dbReference type="ChEBI" id="CHEBI:49786"/>
        <note>for nickel-dependent acireductone dioxygenase activity</note>
    </ligand>
</feature>
<dbReference type="GO" id="GO:0010308">
    <property type="term" value="F:acireductone dioxygenase (Ni2+-requiring) activity"/>
    <property type="evidence" value="ECO:0007669"/>
    <property type="project" value="UniProtKB-UniRule"/>
</dbReference>
<keyword evidence="6 11" id="KW-0223">Dioxygenase</keyword>
<feature type="binding site" evidence="11">
    <location>
        <position position="87"/>
    </location>
    <ligand>
        <name>Ni(2+)</name>
        <dbReference type="ChEBI" id="CHEBI:49786"/>
        <note>for nickel-dependent acireductone dioxygenase activity</note>
    </ligand>
</feature>
<dbReference type="PANTHER" id="PTHR23418:SF0">
    <property type="entry name" value="ACIREDUCTONE DIOXYGENASE"/>
    <property type="match status" value="1"/>
</dbReference>
<dbReference type="PANTHER" id="PTHR23418">
    <property type="entry name" value="ACIREDUCTONE DIOXYGENASE"/>
    <property type="match status" value="1"/>
</dbReference>
<dbReference type="Gene3D" id="2.60.120.10">
    <property type="entry name" value="Jelly Rolls"/>
    <property type="match status" value="1"/>
</dbReference>
<dbReference type="GO" id="GO:0005506">
    <property type="term" value="F:iron ion binding"/>
    <property type="evidence" value="ECO:0007669"/>
    <property type="project" value="UniProtKB-UniRule"/>
</dbReference>
<evidence type="ECO:0000256" key="2">
    <source>
        <dbReference type="ARBA" id="ARBA00022490"/>
    </source>
</evidence>
<evidence type="ECO:0000313" key="13">
    <source>
        <dbReference type="Proteomes" id="UP000033483"/>
    </source>
</evidence>
<organism evidence="12 13">
    <name type="scientific">Thielaviopsis punctulata</name>
    <dbReference type="NCBI Taxonomy" id="72032"/>
    <lineage>
        <taxon>Eukaryota</taxon>
        <taxon>Fungi</taxon>
        <taxon>Dikarya</taxon>
        <taxon>Ascomycota</taxon>
        <taxon>Pezizomycotina</taxon>
        <taxon>Sordariomycetes</taxon>
        <taxon>Hypocreomycetidae</taxon>
        <taxon>Microascales</taxon>
        <taxon>Ceratocystidaceae</taxon>
        <taxon>Thielaviopsis</taxon>
    </lineage>
</organism>
<keyword evidence="13" id="KW-1185">Reference proteome</keyword>
<protein>
    <recommendedName>
        <fullName evidence="11">Acireductone dioxygenase</fullName>
    </recommendedName>
    <alternativeName>
        <fullName evidence="11">Acireductone dioxygenase (Fe(2+)-requiring)</fullName>
        <shortName evidence="11">ARD'</shortName>
        <shortName evidence="11">Fe-ARD</shortName>
        <ecNumber evidence="11">1.13.11.54</ecNumber>
    </alternativeName>
    <alternativeName>
        <fullName evidence="11">Acireductone dioxygenase (Ni(2+)-requiring)</fullName>
        <shortName evidence="11">ARD</shortName>
        <shortName evidence="11">Ni-ARD</shortName>
        <ecNumber evidence="11">1.13.11.53</ecNumber>
    </alternativeName>
</protein>
<comment type="subcellular location">
    <subcellularLocation>
        <location evidence="11">Cytoplasm</location>
    </subcellularLocation>
    <subcellularLocation>
        <location evidence="11">Nucleus</location>
    </subcellularLocation>
</comment>
<dbReference type="Proteomes" id="UP000033483">
    <property type="component" value="Unassembled WGS sequence"/>
</dbReference>
<feature type="binding site" evidence="11">
    <location>
        <position position="81"/>
    </location>
    <ligand>
        <name>Ni(2+)</name>
        <dbReference type="ChEBI" id="CHEBI:49786"/>
        <note>for nickel-dependent acireductone dioxygenase activity</note>
    </ligand>
</feature>
<comment type="similarity">
    <text evidence="11">Belongs to the acireductone dioxygenase (ARD) family.</text>
</comment>
<dbReference type="InterPro" id="IPR004313">
    <property type="entry name" value="ARD"/>
</dbReference>
<dbReference type="UniPathway" id="UPA00904">
    <property type="reaction ID" value="UER00878"/>
</dbReference>
<evidence type="ECO:0000256" key="5">
    <source>
        <dbReference type="ARBA" id="ARBA00022723"/>
    </source>
</evidence>
<keyword evidence="9 11" id="KW-0486">Methionine biosynthesis</keyword>
<evidence type="ECO:0000256" key="8">
    <source>
        <dbReference type="ARBA" id="ARBA00023004"/>
    </source>
</evidence>
<keyword evidence="8 11" id="KW-0408">Iron</keyword>